<evidence type="ECO:0000256" key="16">
    <source>
        <dbReference type="SAM" id="MobiDB-lite"/>
    </source>
</evidence>
<keyword evidence="10" id="KW-0446">Lipid-binding</keyword>
<dbReference type="PROSITE" id="PS50002">
    <property type="entry name" value="SH3"/>
    <property type="match status" value="1"/>
</dbReference>
<dbReference type="CDD" id="cd07676">
    <property type="entry name" value="F-BAR_FBP17"/>
    <property type="match status" value="1"/>
</dbReference>
<keyword evidence="21" id="KW-1185">Reference proteome</keyword>
<evidence type="ECO:0000313" key="20">
    <source>
        <dbReference type="EMBL" id="NXN97215.1"/>
    </source>
</evidence>
<accession>A0A7L1NCN6</accession>
<gene>
    <name evidence="20" type="primary">Fnbp1</name>
    <name evidence="20" type="ORF">RHICYA_R00307</name>
</gene>
<sequence length="605" mass="69888">SLQDQFDNLEKHTQWGIDVLEKYIKFVKERTEIELSYAKQLRNLSKKYQPKKNSKEEEEYRYTSTRAFLATLNEMNDYAGQHEVISENMTSLITGELTRYVQELKQERKSHFHDGRKAQQHIETCWKQLEASKRRFERDCKEADRAQQYFEKMDADINVTKADVEKARQQAQLRHQMAEDSKAEYSSTLQKFNSEQHDHYYTHIPTIFQKIQEMEERRIVRIGESMKTFAEVDRQVIPIIGKCLDEITKAAESIDHKTDSQMVIEAYKSGFEPPGDVEFEDFTQPMKRTISESSLSNSRGEGKSEPKYGGKSKGKLWPFIKKNKLMSLLTSPHQPPPPPPASASPSAVPNGPQSPKQQKEPLSHRFNEFMTSKPKIHCFRSLKRGGAGPEDFSNLPPEQRRKKLQQKVDELYRDIQKEMDQRDALTKMKDVYIKNPQMGDAASVDQRLAELAQNIEKLRLEVQKFEGWLAEVEGRLPMRTEQAQRQSGLYEAQSTSAVNSCAQDRESPDGSYTEEQSQETDMKVPATDFDDEFDDEEPLPTIGTCKALYTFEGQNEGTISVAEGEMLYVIEEDKGDGWTRIRRNEDEEGYVPTSYVEVYLDKNAK</sequence>
<evidence type="ECO:0000256" key="11">
    <source>
        <dbReference type="ARBA" id="ARBA00023136"/>
    </source>
</evidence>
<dbReference type="PROSITE" id="PS51741">
    <property type="entry name" value="F_BAR"/>
    <property type="match status" value="1"/>
</dbReference>
<dbReference type="GO" id="GO:0008289">
    <property type="term" value="F:lipid binding"/>
    <property type="evidence" value="ECO:0007669"/>
    <property type="project" value="UniProtKB-KW"/>
</dbReference>
<dbReference type="SMART" id="SM00326">
    <property type="entry name" value="SH3"/>
    <property type="match status" value="1"/>
</dbReference>
<comment type="caution">
    <text evidence="20">The sequence shown here is derived from an EMBL/GenBank/DDBJ whole genome shotgun (WGS) entry which is preliminary data.</text>
</comment>
<keyword evidence="12" id="KW-0206">Cytoskeleton</keyword>
<dbReference type="Gene3D" id="1.20.1270.60">
    <property type="entry name" value="Arfaptin homology (AH) domain/BAR domain"/>
    <property type="match status" value="1"/>
</dbReference>
<feature type="region of interest" description="Disordered" evidence="16">
    <location>
        <begin position="483"/>
        <end position="522"/>
    </location>
</feature>
<dbReference type="InterPro" id="IPR011072">
    <property type="entry name" value="HR1_rho-bd"/>
</dbReference>
<dbReference type="FunFam" id="1.20.1270.60:FF:000002">
    <property type="entry name" value="Formin-binding protein 1-like isoform 1"/>
    <property type="match status" value="1"/>
</dbReference>
<keyword evidence="9 14" id="KW-0175">Coiled coil</keyword>
<feature type="compositionally biased region" description="Pro residues" evidence="16">
    <location>
        <begin position="333"/>
        <end position="342"/>
    </location>
</feature>
<dbReference type="GO" id="GO:0005938">
    <property type="term" value="C:cell cortex"/>
    <property type="evidence" value="ECO:0007669"/>
    <property type="project" value="UniProtKB-SubCell"/>
</dbReference>
<feature type="region of interest" description="Disordered" evidence="16">
    <location>
        <begin position="328"/>
        <end position="361"/>
    </location>
</feature>
<evidence type="ECO:0000256" key="2">
    <source>
        <dbReference type="ARBA" id="ARBA00004245"/>
    </source>
</evidence>
<reference evidence="20 21" key="1">
    <citation type="submission" date="2019-09" db="EMBL/GenBank/DDBJ databases">
        <title>Bird 10,000 Genomes (B10K) Project - Family phase.</title>
        <authorList>
            <person name="Zhang G."/>
        </authorList>
    </citation>
    <scope>NUCLEOTIDE SEQUENCE [LARGE SCALE GENOMIC DNA]</scope>
    <source>
        <strain evidence="20">B10K-DU-002-35</strain>
        <tissue evidence="20">Muscle</tissue>
    </source>
</reference>
<name>A0A7L1NCN6_RHICY</name>
<evidence type="ECO:0000256" key="1">
    <source>
        <dbReference type="ARBA" id="ARBA00004236"/>
    </source>
</evidence>
<evidence type="ECO:0000259" key="17">
    <source>
        <dbReference type="PROSITE" id="PS50002"/>
    </source>
</evidence>
<dbReference type="InterPro" id="IPR057870">
    <property type="entry name" value="HR1_TOCA"/>
</dbReference>
<dbReference type="OrthoDB" id="8783038at2759"/>
<feature type="domain" description="SH3" evidence="17">
    <location>
        <begin position="540"/>
        <end position="601"/>
    </location>
</feature>
<dbReference type="PROSITE" id="PS51860">
    <property type="entry name" value="REM_1"/>
    <property type="match status" value="1"/>
</dbReference>
<keyword evidence="8" id="KW-0254">Endocytosis</keyword>
<keyword evidence="11" id="KW-0472">Membrane</keyword>
<dbReference type="Pfam" id="PF00018">
    <property type="entry name" value="SH3_1"/>
    <property type="match status" value="1"/>
</dbReference>
<dbReference type="CDD" id="cd12071">
    <property type="entry name" value="SH3_FBP17"/>
    <property type="match status" value="1"/>
</dbReference>
<keyword evidence="7" id="KW-0963">Cytoplasm</keyword>
<dbReference type="FunFam" id="2.30.30.40:FF:000017">
    <property type="entry name" value="Formin-binding protein 1-like isoform 1"/>
    <property type="match status" value="1"/>
</dbReference>
<feature type="compositionally biased region" description="Polar residues" evidence="16">
    <location>
        <begin position="483"/>
        <end position="502"/>
    </location>
</feature>
<feature type="coiled-coil region" evidence="15">
    <location>
        <begin position="150"/>
        <end position="181"/>
    </location>
</feature>
<dbReference type="GO" id="GO:0007165">
    <property type="term" value="P:signal transduction"/>
    <property type="evidence" value="ECO:0007669"/>
    <property type="project" value="InterPro"/>
</dbReference>
<protein>
    <submittedName>
        <fullName evidence="20">FNBP1 protein</fullName>
    </submittedName>
</protein>
<dbReference type="SUPFAM" id="SSF103657">
    <property type="entry name" value="BAR/IMD domain-like"/>
    <property type="match status" value="1"/>
</dbReference>
<feature type="non-terminal residue" evidence="20">
    <location>
        <position position="605"/>
    </location>
</feature>
<keyword evidence="5 13" id="KW-0728">SH3 domain</keyword>
<dbReference type="Proteomes" id="UP000565785">
    <property type="component" value="Unassembled WGS sequence"/>
</dbReference>
<dbReference type="SUPFAM" id="SSF50044">
    <property type="entry name" value="SH3-domain"/>
    <property type="match status" value="1"/>
</dbReference>
<evidence type="ECO:0000256" key="10">
    <source>
        <dbReference type="ARBA" id="ARBA00023121"/>
    </source>
</evidence>
<dbReference type="Pfam" id="PF25610">
    <property type="entry name" value="HR1_TOCA"/>
    <property type="match status" value="1"/>
</dbReference>
<dbReference type="SMART" id="SM00055">
    <property type="entry name" value="FCH"/>
    <property type="match status" value="1"/>
</dbReference>
<feature type="non-terminal residue" evidence="20">
    <location>
        <position position="1"/>
    </location>
</feature>
<evidence type="ECO:0000256" key="13">
    <source>
        <dbReference type="PROSITE-ProRule" id="PRU00192"/>
    </source>
</evidence>
<feature type="region of interest" description="Disordered" evidence="16">
    <location>
        <begin position="289"/>
        <end position="315"/>
    </location>
</feature>
<dbReference type="InterPro" id="IPR001060">
    <property type="entry name" value="FCH_dom"/>
</dbReference>
<dbReference type="PANTHER" id="PTHR15735">
    <property type="entry name" value="FCH AND DOUBLE SH3 DOMAINS PROTEIN"/>
    <property type="match status" value="1"/>
</dbReference>
<evidence type="ECO:0000259" key="19">
    <source>
        <dbReference type="PROSITE" id="PS51860"/>
    </source>
</evidence>
<dbReference type="InterPro" id="IPR027267">
    <property type="entry name" value="AH/BAR_dom_sf"/>
</dbReference>
<dbReference type="EMBL" id="VXBP01004866">
    <property type="protein sequence ID" value="NXN97215.1"/>
    <property type="molecule type" value="Genomic_DNA"/>
</dbReference>
<evidence type="ECO:0000256" key="4">
    <source>
        <dbReference type="ARBA" id="ARBA00009426"/>
    </source>
</evidence>
<dbReference type="InterPro" id="IPR035492">
    <property type="entry name" value="FNBP1_SH3"/>
</dbReference>
<dbReference type="GO" id="GO:0005886">
    <property type="term" value="C:plasma membrane"/>
    <property type="evidence" value="ECO:0007669"/>
    <property type="project" value="UniProtKB-SubCell"/>
</dbReference>
<evidence type="ECO:0000256" key="12">
    <source>
        <dbReference type="ARBA" id="ARBA00023212"/>
    </source>
</evidence>
<evidence type="ECO:0000256" key="15">
    <source>
        <dbReference type="SAM" id="Coils"/>
    </source>
</evidence>
<dbReference type="Gene3D" id="2.30.30.40">
    <property type="entry name" value="SH3 Domains"/>
    <property type="match status" value="1"/>
</dbReference>
<evidence type="ECO:0000256" key="7">
    <source>
        <dbReference type="ARBA" id="ARBA00022490"/>
    </source>
</evidence>
<dbReference type="PANTHER" id="PTHR15735:SF13">
    <property type="entry name" value="FORMIN-BINDING PROTEIN 1"/>
    <property type="match status" value="1"/>
</dbReference>
<proteinExistence type="inferred from homology"/>
<dbReference type="Pfam" id="PF00611">
    <property type="entry name" value="FCH"/>
    <property type="match status" value="1"/>
</dbReference>
<dbReference type="GO" id="GO:0005856">
    <property type="term" value="C:cytoskeleton"/>
    <property type="evidence" value="ECO:0007669"/>
    <property type="project" value="UniProtKB-SubCell"/>
</dbReference>
<feature type="domain" description="F-BAR" evidence="18">
    <location>
        <begin position="1"/>
        <end position="259"/>
    </location>
</feature>
<dbReference type="GO" id="GO:0006897">
    <property type="term" value="P:endocytosis"/>
    <property type="evidence" value="ECO:0007669"/>
    <property type="project" value="UniProtKB-KW"/>
</dbReference>
<evidence type="ECO:0000256" key="5">
    <source>
        <dbReference type="ARBA" id="ARBA00022443"/>
    </source>
</evidence>
<evidence type="ECO:0000256" key="14">
    <source>
        <dbReference type="PROSITE-ProRule" id="PRU01077"/>
    </source>
</evidence>
<comment type="similarity">
    <text evidence="4">Belongs to the FNBP1 family.</text>
</comment>
<feature type="region of interest" description="Disordered" evidence="16">
    <location>
        <begin position="381"/>
        <end position="404"/>
    </location>
</feature>
<evidence type="ECO:0000256" key="9">
    <source>
        <dbReference type="ARBA" id="ARBA00023054"/>
    </source>
</evidence>
<dbReference type="InterPro" id="IPR037449">
    <property type="entry name" value="FNBP1_F-BAR"/>
</dbReference>
<keyword evidence="6" id="KW-1003">Cell membrane</keyword>
<evidence type="ECO:0000259" key="18">
    <source>
        <dbReference type="PROSITE" id="PS51741"/>
    </source>
</evidence>
<dbReference type="InterPro" id="IPR031160">
    <property type="entry name" value="F_BAR_dom"/>
</dbReference>
<dbReference type="InterPro" id="IPR036028">
    <property type="entry name" value="SH3-like_dom_sf"/>
</dbReference>
<evidence type="ECO:0000256" key="3">
    <source>
        <dbReference type="ARBA" id="ARBA00004544"/>
    </source>
</evidence>
<evidence type="ECO:0000313" key="21">
    <source>
        <dbReference type="Proteomes" id="UP000565785"/>
    </source>
</evidence>
<dbReference type="Gene3D" id="6.10.140.470">
    <property type="match status" value="1"/>
</dbReference>
<organism evidence="20 21">
    <name type="scientific">Rhinopomastus cyanomelas</name>
    <name type="common">Common scimitarbill</name>
    <dbReference type="NCBI Taxonomy" id="113115"/>
    <lineage>
        <taxon>Eukaryota</taxon>
        <taxon>Metazoa</taxon>
        <taxon>Chordata</taxon>
        <taxon>Craniata</taxon>
        <taxon>Vertebrata</taxon>
        <taxon>Euteleostomi</taxon>
        <taxon>Archelosauria</taxon>
        <taxon>Archosauria</taxon>
        <taxon>Dinosauria</taxon>
        <taxon>Saurischia</taxon>
        <taxon>Theropoda</taxon>
        <taxon>Coelurosauria</taxon>
        <taxon>Aves</taxon>
        <taxon>Neognathae</taxon>
        <taxon>Neoaves</taxon>
        <taxon>Telluraves</taxon>
        <taxon>Coraciimorphae</taxon>
        <taxon>Bucerotiformes</taxon>
        <taxon>Rhinopomastidae</taxon>
        <taxon>Rhinopomastus</taxon>
    </lineage>
</organism>
<evidence type="ECO:0000256" key="8">
    <source>
        <dbReference type="ARBA" id="ARBA00022583"/>
    </source>
</evidence>
<dbReference type="InterPro" id="IPR001452">
    <property type="entry name" value="SH3_domain"/>
</dbReference>
<evidence type="ECO:0000256" key="6">
    <source>
        <dbReference type="ARBA" id="ARBA00022475"/>
    </source>
</evidence>
<comment type="subcellular location">
    <subcellularLocation>
        <location evidence="1">Cell membrane</location>
    </subcellularLocation>
    <subcellularLocation>
        <location evidence="3">Cytoplasm</location>
        <location evidence="3">Cell cortex</location>
    </subcellularLocation>
    <subcellularLocation>
        <location evidence="2">Cytoplasm</location>
        <location evidence="2">Cytoskeleton</location>
    </subcellularLocation>
</comment>
<feature type="domain" description="REM-1" evidence="19">
    <location>
        <begin position="394"/>
        <end position="471"/>
    </location>
</feature>
<dbReference type="AlphaFoldDB" id="A0A7L1NCN6"/>